<evidence type="ECO:0000313" key="1">
    <source>
        <dbReference type="EnsemblPlants" id="AVESA.00010b.r2.3CG0456500.1.CDS.1"/>
    </source>
</evidence>
<sequence length="428" mass="47809">MFSLSFFPRNYNVRRRRLVRRWIAEGYSRDSDDKSAEENGEEFFSKLLNLSILQQAPQSDTTAFSDVRMVLCRVNGFLRECILSRGMEENHGIELTGTGSLPTQRSGRHLVISESWNRDRAVWESIDSSRLRSMTVFGNWKSFFISKSMKLLQVLDLEDAVGLTDDDVVLMVKLLTRLKFLSLRGCQGISHLPRLFGQLRQIQTLDVTNTSITTLPATVTKLEKLQYIRGGITTISAKDPSAPHTSVSWLSKFHRRRRPLAGIEVPSGIGKLTELHTLGVVNIGASEGEAVLKMLKNLTKLRKLGVCGINSKNCEAFCSAISSHGHLGSLSVRLDKESQGCVDDIYLPSENLQSLKLYGLIDRLPVLPVNKLGKLAKLHLEMATLRVEVIEFLGNLPKLCIVLESVLGSSRLDQFGSCFCLCKILSKI</sequence>
<organism evidence="1 2">
    <name type="scientific">Avena sativa</name>
    <name type="common">Oat</name>
    <dbReference type="NCBI Taxonomy" id="4498"/>
    <lineage>
        <taxon>Eukaryota</taxon>
        <taxon>Viridiplantae</taxon>
        <taxon>Streptophyta</taxon>
        <taxon>Embryophyta</taxon>
        <taxon>Tracheophyta</taxon>
        <taxon>Spermatophyta</taxon>
        <taxon>Magnoliopsida</taxon>
        <taxon>Liliopsida</taxon>
        <taxon>Poales</taxon>
        <taxon>Poaceae</taxon>
        <taxon>BOP clade</taxon>
        <taxon>Pooideae</taxon>
        <taxon>Poodae</taxon>
        <taxon>Poeae</taxon>
        <taxon>Poeae Chloroplast Group 1 (Aveneae type)</taxon>
        <taxon>Aveninae</taxon>
        <taxon>Avena</taxon>
    </lineage>
</organism>
<keyword evidence="2" id="KW-1185">Reference proteome</keyword>
<reference evidence="1" key="2">
    <citation type="submission" date="2025-09" db="UniProtKB">
        <authorList>
            <consortium name="EnsemblPlants"/>
        </authorList>
    </citation>
    <scope>IDENTIFICATION</scope>
</reference>
<proteinExistence type="predicted"/>
<dbReference type="Proteomes" id="UP001732700">
    <property type="component" value="Chromosome 3C"/>
</dbReference>
<protein>
    <submittedName>
        <fullName evidence="1">Uncharacterized protein</fullName>
    </submittedName>
</protein>
<evidence type="ECO:0000313" key="2">
    <source>
        <dbReference type="Proteomes" id="UP001732700"/>
    </source>
</evidence>
<dbReference type="EnsemblPlants" id="AVESA.00010b.r2.3CG0456500.1">
    <property type="protein sequence ID" value="AVESA.00010b.r2.3CG0456500.1.CDS.1"/>
    <property type="gene ID" value="AVESA.00010b.r2.3CG0456500"/>
</dbReference>
<accession>A0ACD5VMM7</accession>
<reference evidence="1" key="1">
    <citation type="submission" date="2021-05" db="EMBL/GenBank/DDBJ databases">
        <authorList>
            <person name="Scholz U."/>
            <person name="Mascher M."/>
            <person name="Fiebig A."/>
        </authorList>
    </citation>
    <scope>NUCLEOTIDE SEQUENCE [LARGE SCALE GENOMIC DNA]</scope>
</reference>
<name>A0ACD5VMM7_AVESA</name>